<evidence type="ECO:0000256" key="3">
    <source>
        <dbReference type="ARBA" id="ARBA00022777"/>
    </source>
</evidence>
<proteinExistence type="inferred from homology"/>
<evidence type="ECO:0000313" key="5">
    <source>
        <dbReference type="EMBL" id="SAL14109.1"/>
    </source>
</evidence>
<dbReference type="RefSeq" id="WP_087665611.1">
    <property type="nucleotide sequence ID" value="NZ_FCNW02000001.1"/>
</dbReference>
<dbReference type="InterPro" id="IPR052028">
    <property type="entry name" value="HipA_Ser/Thr_kinase"/>
</dbReference>
<dbReference type="EMBL" id="FCNW02000001">
    <property type="protein sequence ID" value="SAL14109.1"/>
    <property type="molecule type" value="Genomic_DNA"/>
</dbReference>
<name>A0A158F428_9BURK</name>
<dbReference type="PROSITE" id="PS50008">
    <property type="entry name" value="PIPLC_Y_DOMAIN"/>
    <property type="match status" value="1"/>
</dbReference>
<evidence type="ECO:0000313" key="6">
    <source>
        <dbReference type="Proteomes" id="UP000054977"/>
    </source>
</evidence>
<evidence type="ECO:0000256" key="1">
    <source>
        <dbReference type="ARBA" id="ARBA00010164"/>
    </source>
</evidence>
<comment type="caution">
    <text evidence="5">The sequence shown here is derived from an EMBL/GenBank/DDBJ whole genome shotgun (WGS) entry which is preliminary data.</text>
</comment>
<feature type="domain" description="PI-PLC Y-box" evidence="4">
    <location>
        <begin position="131"/>
        <end position="183"/>
    </location>
</feature>
<keyword evidence="3" id="KW-0418">Kinase</keyword>
<dbReference type="Pfam" id="PF07804">
    <property type="entry name" value="HipA_C"/>
    <property type="match status" value="1"/>
</dbReference>
<keyword evidence="2" id="KW-0808">Transferase</keyword>
<evidence type="ECO:0000259" key="4">
    <source>
        <dbReference type="PROSITE" id="PS50008"/>
    </source>
</evidence>
<dbReference type="Pfam" id="PF13657">
    <property type="entry name" value="Couple_hipA"/>
    <property type="match status" value="1"/>
</dbReference>
<dbReference type="InterPro" id="IPR017508">
    <property type="entry name" value="HipA_N1"/>
</dbReference>
<dbReference type="InterPro" id="IPR012893">
    <property type="entry name" value="HipA-like_C"/>
</dbReference>
<dbReference type="InterPro" id="IPR001711">
    <property type="entry name" value="PLipase_C_Pinositol-sp_Y"/>
</dbReference>
<dbReference type="STRING" id="326474.AWB65_00512"/>
<dbReference type="PANTHER" id="PTHR37419:SF1">
    <property type="entry name" value="SERINE_THREONINE-PROTEIN KINASE TOXIN HIPA"/>
    <property type="match status" value="1"/>
</dbReference>
<dbReference type="Proteomes" id="UP000054977">
    <property type="component" value="Unassembled WGS sequence"/>
</dbReference>
<dbReference type="Gene3D" id="1.10.1070.20">
    <property type="match status" value="1"/>
</dbReference>
<keyword evidence="6" id="KW-1185">Reference proteome</keyword>
<dbReference type="GO" id="GO:0006629">
    <property type="term" value="P:lipid metabolic process"/>
    <property type="evidence" value="ECO:0007669"/>
    <property type="project" value="InterPro"/>
</dbReference>
<evidence type="ECO:0000256" key="2">
    <source>
        <dbReference type="ARBA" id="ARBA00022679"/>
    </source>
</evidence>
<dbReference type="PANTHER" id="PTHR37419">
    <property type="entry name" value="SERINE/THREONINE-PROTEIN KINASE TOXIN HIPA"/>
    <property type="match status" value="1"/>
</dbReference>
<protein>
    <submittedName>
        <fullName evidence="5">HipA domain-containing protein</fullName>
    </submittedName>
</protein>
<gene>
    <name evidence="5" type="ORF">AWB65_00512</name>
</gene>
<organism evidence="5 6">
    <name type="scientific">Caballeronia humi</name>
    <dbReference type="NCBI Taxonomy" id="326474"/>
    <lineage>
        <taxon>Bacteria</taxon>
        <taxon>Pseudomonadati</taxon>
        <taxon>Pseudomonadota</taxon>
        <taxon>Betaproteobacteria</taxon>
        <taxon>Burkholderiales</taxon>
        <taxon>Burkholderiaceae</taxon>
        <taxon>Caballeronia</taxon>
    </lineage>
</organism>
<dbReference type="GO" id="GO:0005829">
    <property type="term" value="C:cytosol"/>
    <property type="evidence" value="ECO:0007669"/>
    <property type="project" value="TreeGrafter"/>
</dbReference>
<dbReference type="NCBIfam" id="TIGR03071">
    <property type="entry name" value="couple_hipA"/>
    <property type="match status" value="1"/>
</dbReference>
<sequence length="441" mass="48622">MSTHRLHCFTHNTLIGTVSYEANEDAFAFEYDAAWLHSPDAYPLSPHIPLAADASAKGAAVRRFLANLLPEGRALDITSIVAQVSKNNVFGLIRELGSEPVGAFSFRTEDQVPDQLPPLRREITPEELDARIRDRANVPLPVWDGRVRLSVAGYQDKLQVLIDSDRMFLADGSLASTHILKPETGNPNTPHMVANEHFCMTFAARLGLPVAPVSIRRLPEPILLVRRFDRKVSGDAIRRIHAIDGCQALDLPVAYKYERNLGSGRDVRNIRDGVSFELLSSLQSHFVKHAAARHTLMQWALLQFLIGNSDAHGKNISFFVTPSGLAPAPFYDLVAVGVYAAKSIGHDLAMAFGDEFSLTDVNAYAFADFAQRTGVDRRFLAREMTRIGKLAPQVARAVSLESHYTDGEREIVERIADFIATQASKLIGLAPRVPEIDAALL</sequence>
<dbReference type="GO" id="GO:0035556">
    <property type="term" value="P:intracellular signal transduction"/>
    <property type="evidence" value="ECO:0007669"/>
    <property type="project" value="InterPro"/>
</dbReference>
<reference evidence="5" key="1">
    <citation type="submission" date="2016-01" db="EMBL/GenBank/DDBJ databases">
        <authorList>
            <person name="Peeters C."/>
        </authorList>
    </citation>
    <scope>NUCLEOTIDE SEQUENCE [LARGE SCALE GENOMIC DNA]</scope>
    <source>
        <strain evidence="5">LMG 22934</strain>
    </source>
</reference>
<dbReference type="GO" id="GO:0004674">
    <property type="term" value="F:protein serine/threonine kinase activity"/>
    <property type="evidence" value="ECO:0007669"/>
    <property type="project" value="TreeGrafter"/>
</dbReference>
<comment type="similarity">
    <text evidence="1">Belongs to the HipA Ser/Thr kinase family.</text>
</comment>
<accession>A0A158F428</accession>
<dbReference type="GO" id="GO:0004435">
    <property type="term" value="F:phosphatidylinositol-4,5-bisphosphate phospholipase C activity"/>
    <property type="evidence" value="ECO:0007669"/>
    <property type="project" value="InterPro"/>
</dbReference>
<dbReference type="OrthoDB" id="9805913at2"/>
<dbReference type="AlphaFoldDB" id="A0A158F428"/>